<dbReference type="Pfam" id="PF02446">
    <property type="entry name" value="Glyco_hydro_77"/>
    <property type="match status" value="1"/>
</dbReference>
<sequence length="513" mass="59104">MNIDGSRSSGILMHITSLDSEYGIGDLGPAAYRFADKVKESGANLWQLLPLGPTGYGNSPYSARSTFAGNELLISPELLYKDGYLEQEDLVHPNFPSNKVDFNSVIEYKLPLLKKAAKAFLKKNSRRKSYLDFLARESFWLEDYALFMVLYEKYNDARWYSIWDEKEGFRDPKTIERIKKEKKEELKVWYALQYLFDDQLNRLHIYTKSLGIKTIGDIPIFVGADSADAWAHLDLLKTDDKGHYSAVSGVPPDNFSATGQLWGNPVYDWKKHEESGFEWWLQRIKRLLHMTDILRIDHFRGLDAYYEIAASAKTAEHGKWKKSPGKKLFETIRKELGELPIIAEDLGLMTDSVKKLRDSNGFPGMKIAMFGFSRDKNGNYNPSDDFLPMNYTRDFVAYTGTHDNDTTRGWFDSLSEDDKHMVREYLACDDREAVWALIRAVMFSNADIAIIPMQDILELGNEARMNYPSTCNDKNWSWRMVSGAFDDYRLSRFKHLVRLTGRDGKTASERERA</sequence>
<evidence type="ECO:0000256" key="7">
    <source>
        <dbReference type="ARBA" id="ARBA00023277"/>
    </source>
</evidence>
<evidence type="ECO:0000256" key="1">
    <source>
        <dbReference type="ARBA" id="ARBA00000439"/>
    </source>
</evidence>
<keyword evidence="5 10" id="KW-0328">Glycosyltransferase</keyword>
<keyword evidence="6 10" id="KW-0808">Transferase</keyword>
<accession>A0A7X2PD20</accession>
<evidence type="ECO:0000256" key="4">
    <source>
        <dbReference type="ARBA" id="ARBA00020295"/>
    </source>
</evidence>
<keyword evidence="12" id="KW-1185">Reference proteome</keyword>
<evidence type="ECO:0000256" key="2">
    <source>
        <dbReference type="ARBA" id="ARBA00005684"/>
    </source>
</evidence>
<dbReference type="EMBL" id="VUNN01000014">
    <property type="protein sequence ID" value="MSU06642.1"/>
    <property type="molecule type" value="Genomic_DNA"/>
</dbReference>
<gene>
    <name evidence="11" type="primary">malQ</name>
    <name evidence="11" type="ORF">FYJ80_07615</name>
</gene>
<dbReference type="EC" id="2.4.1.25" evidence="3 10"/>
<comment type="caution">
    <text evidence="11">The sequence shown here is derived from an EMBL/GenBank/DDBJ whole genome shotgun (WGS) entry which is preliminary data.</text>
</comment>
<evidence type="ECO:0000256" key="8">
    <source>
        <dbReference type="ARBA" id="ARBA00031423"/>
    </source>
</evidence>
<evidence type="ECO:0000256" key="6">
    <source>
        <dbReference type="ARBA" id="ARBA00022679"/>
    </source>
</evidence>
<dbReference type="InterPro" id="IPR003385">
    <property type="entry name" value="Glyco_hydro_77"/>
</dbReference>
<dbReference type="AlphaFoldDB" id="A0A7X2PD20"/>
<organism evidence="11 12">
    <name type="scientific">Bullifex porci</name>
    <dbReference type="NCBI Taxonomy" id="2606638"/>
    <lineage>
        <taxon>Bacteria</taxon>
        <taxon>Pseudomonadati</taxon>
        <taxon>Spirochaetota</taxon>
        <taxon>Spirochaetia</taxon>
        <taxon>Spirochaetales</taxon>
        <taxon>Spirochaetaceae</taxon>
        <taxon>Bullifex</taxon>
    </lineage>
</organism>
<comment type="similarity">
    <text evidence="2 10">Belongs to the disproportionating enzyme family.</text>
</comment>
<evidence type="ECO:0000313" key="12">
    <source>
        <dbReference type="Proteomes" id="UP000460549"/>
    </source>
</evidence>
<dbReference type="GO" id="GO:0005975">
    <property type="term" value="P:carbohydrate metabolic process"/>
    <property type="evidence" value="ECO:0007669"/>
    <property type="project" value="InterPro"/>
</dbReference>
<protein>
    <recommendedName>
        <fullName evidence="4 10">4-alpha-glucanotransferase</fullName>
        <ecNumber evidence="3 10">2.4.1.25</ecNumber>
    </recommendedName>
    <alternativeName>
        <fullName evidence="8 10">Amylomaltase</fullName>
    </alternativeName>
    <alternativeName>
        <fullName evidence="9 10">Disproportionating enzyme</fullName>
    </alternativeName>
</protein>
<dbReference type="InterPro" id="IPR017853">
    <property type="entry name" value="GH"/>
</dbReference>
<dbReference type="Proteomes" id="UP000460549">
    <property type="component" value="Unassembled WGS sequence"/>
</dbReference>
<evidence type="ECO:0000256" key="10">
    <source>
        <dbReference type="RuleBase" id="RU361207"/>
    </source>
</evidence>
<dbReference type="SUPFAM" id="SSF51445">
    <property type="entry name" value="(Trans)glycosidases"/>
    <property type="match status" value="1"/>
</dbReference>
<reference evidence="11 12" key="1">
    <citation type="submission" date="2019-08" db="EMBL/GenBank/DDBJ databases">
        <title>In-depth cultivation of the pig gut microbiome towards novel bacterial diversity and tailored functional studies.</title>
        <authorList>
            <person name="Wylensek D."/>
            <person name="Hitch T.C.A."/>
            <person name="Clavel T."/>
        </authorList>
    </citation>
    <scope>NUCLEOTIDE SEQUENCE [LARGE SCALE GENOMIC DNA]</scope>
    <source>
        <strain evidence="11 12">NM-380-WT-3C1</strain>
    </source>
</reference>
<proteinExistence type="inferred from homology"/>
<dbReference type="NCBIfam" id="TIGR00217">
    <property type="entry name" value="malQ"/>
    <property type="match status" value="1"/>
</dbReference>
<evidence type="ECO:0000256" key="3">
    <source>
        <dbReference type="ARBA" id="ARBA00012560"/>
    </source>
</evidence>
<dbReference type="RefSeq" id="WP_154425645.1">
    <property type="nucleotide sequence ID" value="NZ_VUNN01000014.1"/>
</dbReference>
<dbReference type="GO" id="GO:0004134">
    <property type="term" value="F:4-alpha-glucanotransferase activity"/>
    <property type="evidence" value="ECO:0007669"/>
    <property type="project" value="UniProtKB-EC"/>
</dbReference>
<evidence type="ECO:0000256" key="9">
    <source>
        <dbReference type="ARBA" id="ARBA00031501"/>
    </source>
</evidence>
<evidence type="ECO:0000313" key="11">
    <source>
        <dbReference type="EMBL" id="MSU06642.1"/>
    </source>
</evidence>
<dbReference type="PANTHER" id="PTHR32438:SF5">
    <property type="entry name" value="4-ALPHA-GLUCANOTRANSFERASE DPE1, CHLOROPLASTIC_AMYLOPLASTIC"/>
    <property type="match status" value="1"/>
</dbReference>
<dbReference type="Gene3D" id="3.20.20.80">
    <property type="entry name" value="Glycosidases"/>
    <property type="match status" value="1"/>
</dbReference>
<dbReference type="NCBIfam" id="NF011080">
    <property type="entry name" value="PRK14508.1-3"/>
    <property type="match status" value="1"/>
</dbReference>
<evidence type="ECO:0000256" key="5">
    <source>
        <dbReference type="ARBA" id="ARBA00022676"/>
    </source>
</evidence>
<comment type="catalytic activity">
    <reaction evidence="1 10">
        <text>Transfers a segment of a (1-&gt;4)-alpha-D-glucan to a new position in an acceptor, which may be glucose or a (1-&gt;4)-alpha-D-glucan.</text>
        <dbReference type="EC" id="2.4.1.25"/>
    </reaction>
</comment>
<keyword evidence="7 10" id="KW-0119">Carbohydrate metabolism</keyword>
<name>A0A7X2PD20_9SPIO</name>
<dbReference type="PANTHER" id="PTHR32438">
    <property type="entry name" value="4-ALPHA-GLUCANOTRANSFERASE DPE1, CHLOROPLASTIC/AMYLOPLASTIC"/>
    <property type="match status" value="1"/>
</dbReference>